<comment type="caution">
    <text evidence="1">The sequence shown here is derived from an EMBL/GenBank/DDBJ whole genome shotgun (WGS) entry which is preliminary data.</text>
</comment>
<dbReference type="NCBIfam" id="NF008498">
    <property type="entry name" value="PRK11408.1-5"/>
    <property type="match status" value="1"/>
</dbReference>
<sequence length="249" mass="28536">MRRFILLSTADEVVREVSMVCFEYKRQGMKSLNELINPTDSGWGLVEEWMKGASNSYEVLPRNPKRADEELLRAQITTKSPMGAIIHQTGGILIDGGWLRILGSGSTKLNRGIMEWNKGKSFDKEGEKGGFLLIADDVLGGYFAINAGALGEGIGQVYYFAQDTLQWESLECGYSDFIYWTLKGDIRQFYETFKWKEWAEDVQKLDGNQVFSFYPFLWTEEARDLRKVDRKVVPIDENYHFTMEFAGGR</sequence>
<evidence type="ECO:0000313" key="2">
    <source>
        <dbReference type="Proteomes" id="UP000286246"/>
    </source>
</evidence>
<evidence type="ECO:0000313" key="1">
    <source>
        <dbReference type="EMBL" id="RKE46971.1"/>
    </source>
</evidence>
<name>A0A420AR77_SPHD1</name>
<proteinExistence type="predicted"/>
<keyword evidence="2" id="KW-1185">Reference proteome</keyword>
<dbReference type="Pfam" id="PF10946">
    <property type="entry name" value="DUF2625"/>
    <property type="match status" value="1"/>
</dbReference>
<dbReference type="AlphaFoldDB" id="A0A420AR77"/>
<dbReference type="InterPro" id="IPR021239">
    <property type="entry name" value="DUF2625"/>
</dbReference>
<protein>
    <submittedName>
        <fullName evidence="1">Uncharacterized protein DUF2625</fullName>
    </submittedName>
</protein>
<accession>A0A420AR77</accession>
<gene>
    <name evidence="1" type="ORF">DFQ12_4129</name>
</gene>
<dbReference type="Proteomes" id="UP000286246">
    <property type="component" value="Unassembled WGS sequence"/>
</dbReference>
<dbReference type="EMBL" id="RAPY01000004">
    <property type="protein sequence ID" value="RKE46971.1"/>
    <property type="molecule type" value="Genomic_DNA"/>
</dbReference>
<organism evidence="1 2">
    <name type="scientific">Sphingobacterium detergens</name>
    <dbReference type="NCBI Taxonomy" id="1145106"/>
    <lineage>
        <taxon>Bacteria</taxon>
        <taxon>Pseudomonadati</taxon>
        <taxon>Bacteroidota</taxon>
        <taxon>Sphingobacteriia</taxon>
        <taxon>Sphingobacteriales</taxon>
        <taxon>Sphingobacteriaceae</taxon>
        <taxon>Sphingobacterium</taxon>
    </lineage>
</organism>
<reference evidence="1 2" key="1">
    <citation type="submission" date="2018-09" db="EMBL/GenBank/DDBJ databases">
        <title>Genomic Encyclopedia of Type Strains, Phase III (KMG-III): the genomes of soil and plant-associated and newly described type strains.</title>
        <authorList>
            <person name="Whitman W."/>
        </authorList>
    </citation>
    <scope>NUCLEOTIDE SEQUENCE [LARGE SCALE GENOMIC DNA]</scope>
    <source>
        <strain evidence="1 2">CECT 7938</strain>
    </source>
</reference>